<dbReference type="EMBL" id="BSYI01000014">
    <property type="protein sequence ID" value="GMG82950.1"/>
    <property type="molecule type" value="Genomic_DNA"/>
</dbReference>
<keyword evidence="2" id="KW-0560">Oxidoreductase</keyword>
<protein>
    <submittedName>
        <fullName evidence="3">SDR family oxidoreductase</fullName>
    </submittedName>
</protein>
<gene>
    <name evidence="3" type="ORF">LNKW23_21630</name>
</gene>
<evidence type="ECO:0000256" key="2">
    <source>
        <dbReference type="ARBA" id="ARBA00023002"/>
    </source>
</evidence>
<dbReference type="Pfam" id="PF00106">
    <property type="entry name" value="adh_short"/>
    <property type="match status" value="1"/>
</dbReference>
<evidence type="ECO:0000256" key="1">
    <source>
        <dbReference type="ARBA" id="ARBA00006484"/>
    </source>
</evidence>
<sequence>MQATRALVTGAGQRLGRAIALDLARAGWDVAFHHNSSAAGAAEAAEEARGLGVTAVALQADLLDETAVAGLVPAAAEALGGPLGLLINNASIFEDDRVGRMTRESWDRAMESNLRAPVHLTGAFAEQAPQAATDANGEPVAQAAVINMIDQRVLKPTPFFASYTVAKAGLGMFTRTSAQALAPRVRVNAIGPGPTLRATRQSEAHFARQRAACILGRGSDPEDILAAMRFILACKALTGQMIAVDGGQHLAWQTPDIQGA</sequence>
<comment type="caution">
    <text evidence="3">The sequence shown here is derived from an EMBL/GenBank/DDBJ whole genome shotgun (WGS) entry which is preliminary data.</text>
</comment>
<dbReference type="NCBIfam" id="NF006597">
    <property type="entry name" value="PRK09134.1"/>
    <property type="match status" value="1"/>
</dbReference>
<dbReference type="Gene3D" id="3.40.50.720">
    <property type="entry name" value="NAD(P)-binding Rossmann-like Domain"/>
    <property type="match status" value="1"/>
</dbReference>
<dbReference type="InterPro" id="IPR002347">
    <property type="entry name" value="SDR_fam"/>
</dbReference>
<keyword evidence="4" id="KW-1185">Reference proteome</keyword>
<evidence type="ECO:0000313" key="4">
    <source>
        <dbReference type="Proteomes" id="UP001239909"/>
    </source>
</evidence>
<dbReference type="InterPro" id="IPR036291">
    <property type="entry name" value="NAD(P)-bd_dom_sf"/>
</dbReference>
<dbReference type="PANTHER" id="PTHR43639">
    <property type="entry name" value="OXIDOREDUCTASE, SHORT-CHAIN DEHYDROGENASE/REDUCTASE FAMILY (AFU_ORTHOLOGUE AFUA_5G02870)"/>
    <property type="match status" value="1"/>
</dbReference>
<accession>A0ABQ6LI42</accession>
<reference evidence="3 4" key="1">
    <citation type="submission" date="2023-04" db="EMBL/GenBank/DDBJ databases">
        <title>Marinoamorphus aggregata gen. nov., sp. Nov., isolate from tissue of brittle star Ophioplocus japonicus.</title>
        <authorList>
            <person name="Kawano K."/>
            <person name="Sawayama S."/>
            <person name="Nakagawa S."/>
        </authorList>
    </citation>
    <scope>NUCLEOTIDE SEQUENCE [LARGE SCALE GENOMIC DNA]</scope>
    <source>
        <strain evidence="3 4">NKW23</strain>
    </source>
</reference>
<dbReference type="RefSeq" id="WP_285671743.1">
    <property type="nucleotide sequence ID" value="NZ_BSYI01000014.1"/>
</dbReference>
<dbReference type="PANTHER" id="PTHR43639:SF1">
    <property type="entry name" value="SHORT-CHAIN DEHYDROGENASE_REDUCTASE FAMILY PROTEIN"/>
    <property type="match status" value="1"/>
</dbReference>
<name>A0ABQ6LI42_9RHOB</name>
<dbReference type="PRINTS" id="PR00081">
    <property type="entry name" value="GDHRDH"/>
</dbReference>
<organism evidence="3 4">
    <name type="scientific">Paralimibaculum aggregatum</name>
    <dbReference type="NCBI Taxonomy" id="3036245"/>
    <lineage>
        <taxon>Bacteria</taxon>
        <taxon>Pseudomonadati</taxon>
        <taxon>Pseudomonadota</taxon>
        <taxon>Alphaproteobacteria</taxon>
        <taxon>Rhodobacterales</taxon>
        <taxon>Paracoccaceae</taxon>
        <taxon>Paralimibaculum</taxon>
    </lineage>
</organism>
<proteinExistence type="inferred from homology"/>
<dbReference type="Proteomes" id="UP001239909">
    <property type="component" value="Unassembled WGS sequence"/>
</dbReference>
<comment type="similarity">
    <text evidence="1">Belongs to the short-chain dehydrogenases/reductases (SDR) family.</text>
</comment>
<dbReference type="SUPFAM" id="SSF51735">
    <property type="entry name" value="NAD(P)-binding Rossmann-fold domains"/>
    <property type="match status" value="1"/>
</dbReference>
<evidence type="ECO:0000313" key="3">
    <source>
        <dbReference type="EMBL" id="GMG82950.1"/>
    </source>
</evidence>